<dbReference type="eggNOG" id="COG0809">
    <property type="taxonomic scope" value="Bacteria"/>
</dbReference>
<organism evidence="5 6">
    <name type="scientific">Thermacetogenium phaeum (strain ATCC BAA-254 / DSM 26808 / PB)</name>
    <dbReference type="NCBI Taxonomy" id="1089553"/>
    <lineage>
        <taxon>Bacteria</taxon>
        <taxon>Bacillati</taxon>
        <taxon>Bacillota</taxon>
        <taxon>Clostridia</taxon>
        <taxon>Thermoanaerobacterales</taxon>
        <taxon>Thermoanaerobacteraceae</taxon>
        <taxon>Thermacetogenium</taxon>
    </lineage>
</organism>
<dbReference type="GO" id="GO:0051075">
    <property type="term" value="F:S-adenosylmethionine:tRNA ribosyltransferase-isomerase activity"/>
    <property type="evidence" value="ECO:0007669"/>
    <property type="project" value="TreeGrafter"/>
</dbReference>
<dbReference type="GO" id="GO:0008616">
    <property type="term" value="P:tRNA queuosine(34) biosynthetic process"/>
    <property type="evidence" value="ECO:0007669"/>
    <property type="project" value="UniProtKB-KW"/>
</dbReference>
<proteinExistence type="predicted"/>
<name>K4LHA8_THEPS</name>
<gene>
    <name evidence="5" type="primary">queA</name>
    <name evidence="5" type="ordered locus">Tph_c12360</name>
</gene>
<dbReference type="PANTHER" id="PTHR30307:SF0">
    <property type="entry name" value="S-ADENOSYLMETHIONINE:TRNA RIBOSYLTRANSFERASE-ISOMERASE"/>
    <property type="match status" value="1"/>
</dbReference>
<dbReference type="Gene3D" id="3.40.1780.10">
    <property type="entry name" value="QueA-like"/>
    <property type="match status" value="1"/>
</dbReference>
<dbReference type="NCBIfam" id="TIGR00113">
    <property type="entry name" value="queA"/>
    <property type="match status" value="1"/>
</dbReference>
<dbReference type="PANTHER" id="PTHR30307">
    <property type="entry name" value="S-ADENOSYLMETHIONINE:TRNA RIBOSYLTRANSFERASE-ISOMERASE"/>
    <property type="match status" value="1"/>
</dbReference>
<dbReference type="InterPro" id="IPR003699">
    <property type="entry name" value="QueA"/>
</dbReference>
<keyword evidence="1" id="KW-0963">Cytoplasm</keyword>
<dbReference type="HOGENOM" id="CLU_039110_0_0_9"/>
<dbReference type="InterPro" id="IPR042119">
    <property type="entry name" value="QueA_dom2"/>
</dbReference>
<evidence type="ECO:0000256" key="3">
    <source>
        <dbReference type="ARBA" id="ARBA00022691"/>
    </source>
</evidence>
<dbReference type="KEGG" id="tpz:Tph_c12360"/>
<dbReference type="Pfam" id="PF02547">
    <property type="entry name" value="Queuosine_synth"/>
    <property type="match status" value="1"/>
</dbReference>
<dbReference type="EMBL" id="CP003732">
    <property type="protein sequence ID" value="AFV11457.1"/>
    <property type="molecule type" value="Genomic_DNA"/>
</dbReference>
<keyword evidence="5" id="KW-0413">Isomerase</keyword>
<dbReference type="InterPro" id="IPR036100">
    <property type="entry name" value="QueA_sf"/>
</dbReference>
<evidence type="ECO:0000256" key="2">
    <source>
        <dbReference type="ARBA" id="ARBA00022679"/>
    </source>
</evidence>
<keyword evidence="3" id="KW-0949">S-adenosyl-L-methionine</keyword>
<keyword evidence="4" id="KW-0671">Queuosine biosynthesis</keyword>
<evidence type="ECO:0000256" key="1">
    <source>
        <dbReference type="ARBA" id="ARBA00022490"/>
    </source>
</evidence>
<evidence type="ECO:0000256" key="4">
    <source>
        <dbReference type="ARBA" id="ARBA00022785"/>
    </source>
</evidence>
<dbReference type="NCBIfam" id="NF001140">
    <property type="entry name" value="PRK00147.1"/>
    <property type="match status" value="1"/>
</dbReference>
<reference evidence="5 6" key="1">
    <citation type="journal article" date="2012" name="BMC Genomics">
        <title>Genome-guided analysis of physiological and morphological traits of the fermentative acetate oxidizer Thermacetogenium phaeum.</title>
        <authorList>
            <person name="Oehler D."/>
            <person name="Poehlein A."/>
            <person name="Leimbach A."/>
            <person name="Muller N."/>
            <person name="Daniel R."/>
            <person name="Gottschalk G."/>
            <person name="Schink B."/>
        </authorList>
    </citation>
    <scope>NUCLEOTIDE SEQUENCE [LARGE SCALE GENOMIC DNA]</scope>
    <source>
        <strain evidence="6">ATCC BAA-254 / DSM 26808 / PB</strain>
    </source>
</reference>
<dbReference type="Proteomes" id="UP000000467">
    <property type="component" value="Chromosome"/>
</dbReference>
<keyword evidence="2 5" id="KW-0808">Transferase</keyword>
<dbReference type="AlphaFoldDB" id="K4LHA8"/>
<evidence type="ECO:0000313" key="6">
    <source>
        <dbReference type="Proteomes" id="UP000000467"/>
    </source>
</evidence>
<dbReference type="FunFam" id="2.40.10.240:FF:000002">
    <property type="entry name" value="S-adenosylmethionine:tRNA ribosyltransferase-isomerase"/>
    <property type="match status" value="1"/>
</dbReference>
<evidence type="ECO:0000313" key="5">
    <source>
        <dbReference type="EMBL" id="AFV11457.1"/>
    </source>
</evidence>
<dbReference type="SUPFAM" id="SSF111337">
    <property type="entry name" value="QueA-like"/>
    <property type="match status" value="1"/>
</dbReference>
<sequence>MHISDFDYYLPDELIAQYPAARREGSRLLVLPKKGGAIIHTSFSEIGDFLVPGDLLVLNETKVFPARLLGARERTGGQVELLLLEEKASLVWEALVRPGKKARIGETLIFGNGSLSCVIEGKTPDGGRLVRFTGVSEQEFWDEVFKIGKVPLPPYIKRDEEQIDRERYQTVYARIPGSAAAPTAGLHFTEEILRRLQEKGVRIAFVLLHVGLGTFRPVRVADVEKHQMHAEYWKLEPVAADLINRTKQEGGRVVAVGTTTVRVL</sequence>
<keyword evidence="6" id="KW-1185">Reference proteome</keyword>
<dbReference type="InterPro" id="IPR042118">
    <property type="entry name" value="QueA_dom1"/>
</dbReference>
<accession>K4LHA8</accession>
<dbReference type="EC" id="5.-.-.-" evidence="5"/>
<dbReference type="Gene3D" id="2.40.10.240">
    <property type="entry name" value="QueA-like"/>
    <property type="match status" value="1"/>
</dbReference>
<dbReference type="STRING" id="1089553.Tph_c12360"/>
<protein>
    <submittedName>
        <fullName evidence="5">S-adenosylmethionine:tRNA ribosyltransferase-isomerase QueA</fullName>
        <ecNumber evidence="5">5.-.-.-</ecNumber>
    </submittedName>
</protein>